<protein>
    <submittedName>
        <fullName evidence="2">Uncharacterized protein</fullName>
    </submittedName>
</protein>
<evidence type="ECO:0000313" key="2">
    <source>
        <dbReference type="EMBL" id="KKL67167.1"/>
    </source>
</evidence>
<accession>A0A0F9GVL1</accession>
<reference evidence="2" key="1">
    <citation type="journal article" date="2015" name="Nature">
        <title>Complex archaea that bridge the gap between prokaryotes and eukaryotes.</title>
        <authorList>
            <person name="Spang A."/>
            <person name="Saw J.H."/>
            <person name="Jorgensen S.L."/>
            <person name="Zaremba-Niedzwiedzka K."/>
            <person name="Martijn J."/>
            <person name="Lind A.E."/>
            <person name="van Eijk R."/>
            <person name="Schleper C."/>
            <person name="Guy L."/>
            <person name="Ettema T.J."/>
        </authorList>
    </citation>
    <scope>NUCLEOTIDE SEQUENCE</scope>
</reference>
<comment type="caution">
    <text evidence="2">The sequence shown here is derived from an EMBL/GenBank/DDBJ whole genome shotgun (WGS) entry which is preliminary data.</text>
</comment>
<sequence>MDIGLTVRTHSLAKVPTFLDLGQVTVGPAPTINASPDAFGAAQGRATAAIGQQTAQFGSEIFEQAERRQIQDNDRESKPAKVALSRILSGIQNDFLTLKGENSLDSEADMNTRIDEAIENSLNSVSNSKVAESLGLLISENVQSTRNTLSAHIRNQRTIAEADASNAIINEAEDNSALNFNNDELLQENIEAARFEAELKALREGRNQIVVLSEKEEAASRVIKSAIIASVRSDDLTRARELFARYTAIDPDTKKSLLDGKDISEMQILLASAEKAQLAEQISMLNLANKIKEEQRKEVTDSYFVRIFSAKTPEDINQLKTEILTDPRLPAFGKGSKKALLDVLESDDKGNIGEELALYDRLHLPVGDPNRIEKDDLPDFAGEVGVKAIRRLQNDADEVLEPLGRAKKDFLARYKSLITRSTIAGKDPQGDDNFGAFKQEVERLLEKAESEGTDPLTLLDDTDANFIGDLHLKWKRSVFEIYNSMILSLGQDLPTTPSIKNKGVARKPKESAEQFLKRTENK</sequence>
<organism evidence="2">
    <name type="scientific">marine sediment metagenome</name>
    <dbReference type="NCBI Taxonomy" id="412755"/>
    <lineage>
        <taxon>unclassified sequences</taxon>
        <taxon>metagenomes</taxon>
        <taxon>ecological metagenomes</taxon>
    </lineage>
</organism>
<dbReference type="EMBL" id="LAZR01026960">
    <property type="protein sequence ID" value="KKL67167.1"/>
    <property type="molecule type" value="Genomic_DNA"/>
</dbReference>
<gene>
    <name evidence="2" type="ORF">LCGC14_2137680</name>
</gene>
<name>A0A0F9GVL1_9ZZZZ</name>
<dbReference type="AlphaFoldDB" id="A0A0F9GVL1"/>
<feature type="region of interest" description="Disordered" evidence="1">
    <location>
        <begin position="497"/>
        <end position="522"/>
    </location>
</feature>
<feature type="compositionally biased region" description="Basic and acidic residues" evidence="1">
    <location>
        <begin position="507"/>
        <end position="522"/>
    </location>
</feature>
<proteinExistence type="predicted"/>
<evidence type="ECO:0000256" key="1">
    <source>
        <dbReference type="SAM" id="MobiDB-lite"/>
    </source>
</evidence>